<dbReference type="RefSeq" id="WP_116419864.1">
    <property type="nucleotide sequence ID" value="NZ_NBXC01000030.1"/>
</dbReference>
<dbReference type="Proteomes" id="UP000257080">
    <property type="component" value="Unassembled WGS sequence"/>
</dbReference>
<sequence>MKVVHFAGGEVRTGDDIADAVIHYAEALARRKTSAAVEVPALLSDGSVGVVSMLLGPASQLVAVPEPGDDPDVSDATFIVALNSRAALLGDPKPVAGDTVELGIEDDVPQGIDEGFDADPQQ</sequence>
<proteinExistence type="predicted"/>
<dbReference type="AlphaFoldDB" id="A0A3E0W6A5"/>
<comment type="caution">
    <text evidence="1">The sequence shown here is derived from an EMBL/GenBank/DDBJ whole genome shotgun (WGS) entry which is preliminary data.</text>
</comment>
<organism evidence="1 2">
    <name type="scientific">Subtercola boreus</name>
    <dbReference type="NCBI Taxonomy" id="120213"/>
    <lineage>
        <taxon>Bacteria</taxon>
        <taxon>Bacillati</taxon>
        <taxon>Actinomycetota</taxon>
        <taxon>Actinomycetes</taxon>
        <taxon>Micrococcales</taxon>
        <taxon>Microbacteriaceae</taxon>
        <taxon>Subtercola</taxon>
    </lineage>
</organism>
<accession>A0A3E0W6A5</accession>
<dbReference type="EMBL" id="NBXE01000035">
    <property type="protein sequence ID" value="RFA24964.1"/>
    <property type="molecule type" value="Genomic_DNA"/>
</dbReference>
<evidence type="ECO:0000313" key="1">
    <source>
        <dbReference type="EMBL" id="RFA24964.1"/>
    </source>
</evidence>
<reference evidence="1 2" key="1">
    <citation type="submission" date="2017-04" db="EMBL/GenBank/DDBJ databases">
        <title>Comparative genome analysis of Subtercola boreus.</title>
        <authorList>
            <person name="Cho Y.-J."/>
            <person name="Cho A."/>
            <person name="Kim O.-S."/>
            <person name="Lee J.-I."/>
        </authorList>
    </citation>
    <scope>NUCLEOTIDE SEQUENCE [LARGE SCALE GENOMIC DNA]</scope>
    <source>
        <strain evidence="1 2">P28004</strain>
    </source>
</reference>
<evidence type="ECO:0000313" key="2">
    <source>
        <dbReference type="Proteomes" id="UP000257080"/>
    </source>
</evidence>
<gene>
    <name evidence="1" type="ORF">B7R25_15515</name>
</gene>
<protein>
    <submittedName>
        <fullName evidence="1">Uncharacterized protein</fullName>
    </submittedName>
</protein>
<dbReference type="OrthoDB" id="5119511at2"/>
<name>A0A3E0W6A5_9MICO</name>